<reference evidence="1" key="2">
    <citation type="submission" date="2005-04" db="EMBL/GenBank/DDBJ databases">
        <authorList>
            <person name="Buell R."/>
        </authorList>
    </citation>
    <scope>NUCLEOTIDE SEQUENCE</scope>
</reference>
<dbReference type="EMBL" id="AC137922">
    <property type="protein sequence ID" value="AAX96114.1"/>
    <property type="molecule type" value="Genomic_DNA"/>
</dbReference>
<organism evidence="1 2">
    <name type="scientific">Oryza sativa subsp. japonica</name>
    <name type="common">Rice</name>
    <dbReference type="NCBI Taxonomy" id="39947"/>
    <lineage>
        <taxon>Eukaryota</taxon>
        <taxon>Viridiplantae</taxon>
        <taxon>Streptophyta</taxon>
        <taxon>Embryophyta</taxon>
        <taxon>Tracheophyta</taxon>
        <taxon>Spermatophyta</taxon>
        <taxon>Magnoliopsida</taxon>
        <taxon>Liliopsida</taxon>
        <taxon>Poales</taxon>
        <taxon>Poaceae</taxon>
        <taxon>BOP clade</taxon>
        <taxon>Oryzoideae</taxon>
        <taxon>Oryzeae</taxon>
        <taxon>Oryzinae</taxon>
        <taxon>Oryza</taxon>
        <taxon>Oryza sativa</taxon>
    </lineage>
</organism>
<proteinExistence type="predicted"/>
<reference evidence="2" key="1">
    <citation type="journal article" date="2005" name="Nature">
        <title>The map-based sequence of the rice genome.</title>
        <authorList>
            <consortium name="International rice genome sequencing project (IRGSP)"/>
            <person name="Matsumoto T."/>
            <person name="Wu J."/>
            <person name="Kanamori H."/>
            <person name="Katayose Y."/>
            <person name="Fujisawa M."/>
            <person name="Namiki N."/>
            <person name="Mizuno H."/>
            <person name="Yamamoto K."/>
            <person name="Antonio B.A."/>
            <person name="Baba T."/>
            <person name="Sakata K."/>
            <person name="Nagamura Y."/>
            <person name="Aoki H."/>
            <person name="Arikawa K."/>
            <person name="Arita K."/>
            <person name="Bito T."/>
            <person name="Chiden Y."/>
            <person name="Fujitsuka N."/>
            <person name="Fukunaka R."/>
            <person name="Hamada M."/>
            <person name="Harada C."/>
            <person name="Hayashi A."/>
            <person name="Hijishita S."/>
            <person name="Honda M."/>
            <person name="Hosokawa S."/>
            <person name="Ichikawa Y."/>
            <person name="Idonuma A."/>
            <person name="Iijima M."/>
            <person name="Ikeda M."/>
            <person name="Ikeno M."/>
            <person name="Ito K."/>
            <person name="Ito S."/>
            <person name="Ito T."/>
            <person name="Ito Y."/>
            <person name="Ito Y."/>
            <person name="Iwabuchi A."/>
            <person name="Kamiya K."/>
            <person name="Karasawa W."/>
            <person name="Kurita K."/>
            <person name="Katagiri S."/>
            <person name="Kikuta A."/>
            <person name="Kobayashi H."/>
            <person name="Kobayashi N."/>
            <person name="Machita K."/>
            <person name="Maehara T."/>
            <person name="Masukawa M."/>
            <person name="Mizubayashi T."/>
            <person name="Mukai Y."/>
            <person name="Nagasaki H."/>
            <person name="Nagata Y."/>
            <person name="Naito S."/>
            <person name="Nakashima M."/>
            <person name="Nakama Y."/>
            <person name="Nakamichi Y."/>
            <person name="Nakamura M."/>
            <person name="Meguro A."/>
            <person name="Negishi M."/>
            <person name="Ohta I."/>
            <person name="Ohta T."/>
            <person name="Okamoto M."/>
            <person name="Ono N."/>
            <person name="Saji S."/>
            <person name="Sakaguchi M."/>
            <person name="Sakai K."/>
            <person name="Shibata M."/>
            <person name="Shimokawa T."/>
            <person name="Song J."/>
            <person name="Takazaki Y."/>
            <person name="Terasawa K."/>
            <person name="Tsugane M."/>
            <person name="Tsuji K."/>
            <person name="Ueda S."/>
            <person name="Waki K."/>
            <person name="Yamagata H."/>
            <person name="Yamamoto M."/>
            <person name="Yamamoto S."/>
            <person name="Yamane H."/>
            <person name="Yoshiki S."/>
            <person name="Yoshihara R."/>
            <person name="Yukawa K."/>
            <person name="Zhong H."/>
            <person name="Yano M."/>
            <person name="Yuan Q."/>
            <person name="Ouyang S."/>
            <person name="Liu J."/>
            <person name="Jones K.M."/>
            <person name="Gansberger K."/>
            <person name="Moffat K."/>
            <person name="Hill J."/>
            <person name="Bera J."/>
            <person name="Fadrosh D."/>
            <person name="Jin S."/>
            <person name="Johri S."/>
            <person name="Kim M."/>
            <person name="Overton L."/>
            <person name="Reardon M."/>
            <person name="Tsitrin T."/>
            <person name="Vuong H."/>
            <person name="Weaver B."/>
            <person name="Ciecko A."/>
            <person name="Tallon L."/>
            <person name="Jackson J."/>
            <person name="Pai G."/>
            <person name="Aken S.V."/>
            <person name="Utterback T."/>
            <person name="Reidmuller S."/>
            <person name="Feldblyum T."/>
            <person name="Hsiao J."/>
            <person name="Zismann V."/>
            <person name="Iobst S."/>
            <person name="de Vazeille A.R."/>
            <person name="Buell C.R."/>
            <person name="Ying K."/>
            <person name="Li Y."/>
            <person name="Lu T."/>
            <person name="Huang Y."/>
            <person name="Zhao Q."/>
            <person name="Feng Q."/>
            <person name="Zhang L."/>
            <person name="Zhu J."/>
            <person name="Weng Q."/>
            <person name="Mu J."/>
            <person name="Lu Y."/>
            <person name="Fan D."/>
            <person name="Liu Y."/>
            <person name="Guan J."/>
            <person name="Zhang Y."/>
            <person name="Yu S."/>
            <person name="Liu X."/>
            <person name="Zhang Y."/>
            <person name="Hong G."/>
            <person name="Han B."/>
            <person name="Choisne N."/>
            <person name="Demange N."/>
            <person name="Orjeda G."/>
            <person name="Samain S."/>
            <person name="Cattolico L."/>
            <person name="Pelletier E."/>
            <person name="Couloux A."/>
            <person name="Segurens B."/>
            <person name="Wincker P."/>
            <person name="D'Hont A."/>
            <person name="Scarpelli C."/>
            <person name="Weissenbach J."/>
            <person name="Salanoubat M."/>
            <person name="Quetier F."/>
            <person name="Yu Y."/>
            <person name="Kim H.R."/>
            <person name="Rambo T."/>
            <person name="Currie J."/>
            <person name="Collura K."/>
            <person name="Luo M."/>
            <person name="Yang T."/>
            <person name="Ammiraju J.S.S."/>
            <person name="Engler F."/>
            <person name="Soderlund C."/>
            <person name="Wing R.A."/>
            <person name="Palmer L.E."/>
            <person name="de la Bastide M."/>
            <person name="Spiegel L."/>
            <person name="Nascimento L."/>
            <person name="Zutavern T."/>
            <person name="O'Shaughnessy A."/>
            <person name="Dike S."/>
            <person name="Dedhia N."/>
            <person name="Preston R."/>
            <person name="Balija V."/>
            <person name="McCombie W.R."/>
            <person name="Chow T."/>
            <person name="Chen H."/>
            <person name="Chung M."/>
            <person name="Chen C."/>
            <person name="Shaw J."/>
            <person name="Wu H."/>
            <person name="Hsiao K."/>
            <person name="Chao Y."/>
            <person name="Chu M."/>
            <person name="Cheng C."/>
            <person name="Hour A."/>
            <person name="Lee P."/>
            <person name="Lin S."/>
            <person name="Lin Y."/>
            <person name="Liou J."/>
            <person name="Liu S."/>
            <person name="Hsing Y."/>
            <person name="Raghuvanshi S."/>
            <person name="Mohanty A."/>
            <person name="Bharti A.K."/>
            <person name="Gaur A."/>
            <person name="Gupta V."/>
            <person name="Kumar D."/>
            <person name="Ravi V."/>
            <person name="Vij S."/>
            <person name="Kapur A."/>
            <person name="Khurana P."/>
            <person name="Khurana P."/>
            <person name="Khurana J.P."/>
            <person name="Tyagi A.K."/>
            <person name="Gaikwad K."/>
            <person name="Singh A."/>
            <person name="Dalal V."/>
            <person name="Srivastava S."/>
            <person name="Dixit A."/>
            <person name="Pal A.K."/>
            <person name="Ghazi I.A."/>
            <person name="Yadav M."/>
            <person name="Pandit A."/>
            <person name="Bhargava A."/>
            <person name="Sureshbabu K."/>
            <person name="Batra K."/>
            <person name="Sharma T.R."/>
            <person name="Mohapatra T."/>
            <person name="Singh N.K."/>
            <person name="Messing J."/>
            <person name="Nelson A.B."/>
            <person name="Fuks G."/>
            <person name="Kavchok S."/>
            <person name="Keizer G."/>
            <person name="Linton E."/>
            <person name="Llaca V."/>
            <person name="Song R."/>
            <person name="Tanyolac B."/>
            <person name="Young S."/>
            <person name="Ho-Il K."/>
            <person name="Hahn J.H."/>
            <person name="Sangsakoo G."/>
            <person name="Vanavichit A."/>
            <person name="de Mattos Luiz.A.T."/>
            <person name="Zimmer P.D."/>
            <person name="Malone G."/>
            <person name="Dellagostin O."/>
            <person name="de Oliveira A.C."/>
            <person name="Bevan M."/>
            <person name="Bancroft I."/>
            <person name="Minx P."/>
            <person name="Cordum H."/>
            <person name="Wilson R."/>
            <person name="Cheng Z."/>
            <person name="Jin W."/>
            <person name="Jiang J."/>
            <person name="Leong S.A."/>
            <person name="Iwama H."/>
            <person name="Gojobori T."/>
            <person name="Itoh T."/>
            <person name="Niimura Y."/>
            <person name="Fujii Y."/>
            <person name="Habara T."/>
            <person name="Sakai H."/>
            <person name="Sato Y."/>
            <person name="Wilson G."/>
            <person name="Kumar K."/>
            <person name="McCouch S."/>
            <person name="Juretic N."/>
            <person name="Hoen D."/>
            <person name="Wright S."/>
            <person name="Bruskiewich R."/>
            <person name="Bureau T."/>
            <person name="Miyao A."/>
            <person name="Hirochika H."/>
            <person name="Nishikawa T."/>
            <person name="Kadowaki K."/>
            <person name="Sugiura M."/>
            <person name="Burr B."/>
            <person name="Sasaki T."/>
        </authorList>
    </citation>
    <scope>NUCLEOTIDE SEQUENCE [LARGE SCALE GENOMIC DNA]</scope>
    <source>
        <strain evidence="2">cv. Nipponbare</strain>
    </source>
</reference>
<dbReference type="Proteomes" id="UP000000763">
    <property type="component" value="Chromosome 11"/>
</dbReference>
<evidence type="ECO:0000313" key="1">
    <source>
        <dbReference type="EMBL" id="AAX96114.1"/>
    </source>
</evidence>
<reference evidence="2" key="4">
    <citation type="journal article" date="2008" name="Nucleic Acids Res.">
        <title>The rice annotation project database (RAP-DB): 2008 update.</title>
        <authorList>
            <consortium name="The rice annotation project (RAP)"/>
        </authorList>
    </citation>
    <scope>GENOME REANNOTATION</scope>
    <source>
        <strain evidence="2">cv. Nipponbare</strain>
    </source>
</reference>
<evidence type="ECO:0000313" key="2">
    <source>
        <dbReference type="Proteomes" id="UP000000763"/>
    </source>
</evidence>
<reference evidence="1" key="3">
    <citation type="submission" date="2006-11" db="EMBL/GenBank/DDBJ databases">
        <title>.</title>
        <authorList>
            <person name="Buell C."/>
            <person name="Yuan Q."/>
            <person name="Ouyang S."/>
            <person name="Liu J."/>
            <person name="Wang A."/>
            <person name="Maiti R."/>
            <person name="Lin H."/>
            <person name="Zhu W."/>
            <person name="Hamilton J."/>
            <person name="Jones K."/>
            <person name="Tallon L."/>
            <person name="Feldblyum T."/>
            <person name="Tsitrin T."/>
            <person name="Bera J."/>
            <person name="Kim M."/>
            <person name="Jin S."/>
            <person name="Fadrosh D."/>
            <person name="Vuong H."/>
            <person name="Overton II L."/>
            <person name="Reardon M."/>
            <person name="Weaver B."/>
            <person name="Johri S."/>
            <person name="Lewis M."/>
            <person name="Utterback T."/>
            <person name="Van Aken S."/>
            <person name="Wortman J."/>
            <person name="Haas B."/>
            <person name="Koo H."/>
            <person name="Zismann V."/>
            <person name="Hsiao J."/>
            <person name="Iobst S."/>
            <person name="de Vazeilles A."/>
            <person name="White O."/>
            <person name="Salzberg S."/>
            <person name="Fraser C."/>
        </authorList>
    </citation>
    <scope>NUCLEOTIDE SEQUENCE</scope>
</reference>
<accession>A0A0P0Y1G0</accession>
<protein>
    <submittedName>
        <fullName evidence="1">Uncharacterized protein</fullName>
    </submittedName>
</protein>
<gene>
    <name evidence="1" type="ordered locus">LOC_Os11g20690</name>
</gene>
<sequence length="122" mass="13590">MTEIATNGEHGIEHDKKVPFLWTYRRDQRKIDRSSMENSSRWIHVTDKGSTMLPATMLEDLPNAEVIAVMAKMLWVDANAIMKSDLTFALGDSGFTGCGSWETLMASSYHAPWGEEVCGHAA</sequence>
<name>A0A0P0Y1G0_ORYSJ</name>
<dbReference type="AlphaFoldDB" id="A0A0P0Y1G0"/>
<dbReference type="EMBL" id="AC135558">
    <property type="protein sequence ID" value="AAX95369.1"/>
    <property type="molecule type" value="Genomic_DNA"/>
</dbReference>